<feature type="transmembrane region" description="Helical" evidence="5">
    <location>
        <begin position="179"/>
        <end position="199"/>
    </location>
</feature>
<dbReference type="Pfam" id="PF06813">
    <property type="entry name" value="Nodulin-like"/>
    <property type="match status" value="2"/>
</dbReference>
<evidence type="ECO:0000256" key="3">
    <source>
        <dbReference type="ARBA" id="ARBA00022989"/>
    </source>
</evidence>
<keyword evidence="3 5" id="KW-1133">Transmembrane helix</keyword>
<evidence type="ECO:0000256" key="1">
    <source>
        <dbReference type="ARBA" id="ARBA00004141"/>
    </source>
</evidence>
<gene>
    <name evidence="7" type="primary">NFD4_14</name>
    <name evidence="7" type="ORF">CFP56_008674</name>
</gene>
<feature type="transmembrane region" description="Helical" evidence="5">
    <location>
        <begin position="36"/>
        <end position="56"/>
    </location>
</feature>
<evidence type="ECO:0000256" key="2">
    <source>
        <dbReference type="ARBA" id="ARBA00022692"/>
    </source>
</evidence>
<feature type="transmembrane region" description="Helical" evidence="5">
    <location>
        <begin position="272"/>
        <end position="290"/>
    </location>
</feature>
<dbReference type="EMBL" id="PKMF04000015">
    <property type="protein sequence ID" value="KAK7859040.1"/>
    <property type="molecule type" value="Genomic_DNA"/>
</dbReference>
<dbReference type="PANTHER" id="PTHR21576:SF133">
    <property type="entry name" value="NODULIN-LIKE DOMAIN-CONTAINING PROTEIN"/>
    <property type="match status" value="1"/>
</dbReference>
<comment type="caution">
    <text evidence="7">The sequence shown here is derived from an EMBL/GenBank/DDBJ whole genome shotgun (WGS) entry which is preliminary data.</text>
</comment>
<keyword evidence="4 5" id="KW-0472">Membrane</keyword>
<proteinExistence type="predicted"/>
<feature type="transmembrane region" description="Helical" evidence="5">
    <location>
        <begin position="310"/>
        <end position="331"/>
    </location>
</feature>
<dbReference type="AlphaFoldDB" id="A0AAW0M608"/>
<feature type="transmembrane region" description="Helical" evidence="5">
    <location>
        <begin position="337"/>
        <end position="357"/>
    </location>
</feature>
<feature type="transmembrane region" description="Helical" evidence="5">
    <location>
        <begin position="211"/>
        <end position="228"/>
    </location>
</feature>
<evidence type="ECO:0000256" key="5">
    <source>
        <dbReference type="SAM" id="Phobius"/>
    </source>
</evidence>
<dbReference type="PANTHER" id="PTHR21576">
    <property type="entry name" value="UNCHARACTERIZED NODULIN-LIKE PROTEIN"/>
    <property type="match status" value="1"/>
</dbReference>
<dbReference type="InterPro" id="IPR010658">
    <property type="entry name" value="Nodulin-like"/>
</dbReference>
<feature type="domain" description="Nodulin-like" evidence="6">
    <location>
        <begin position="2"/>
        <end position="104"/>
    </location>
</feature>
<organism evidence="7 8">
    <name type="scientific">Quercus suber</name>
    <name type="common">Cork oak</name>
    <dbReference type="NCBI Taxonomy" id="58331"/>
    <lineage>
        <taxon>Eukaryota</taxon>
        <taxon>Viridiplantae</taxon>
        <taxon>Streptophyta</taxon>
        <taxon>Embryophyta</taxon>
        <taxon>Tracheophyta</taxon>
        <taxon>Spermatophyta</taxon>
        <taxon>Magnoliopsida</taxon>
        <taxon>eudicotyledons</taxon>
        <taxon>Gunneridae</taxon>
        <taxon>Pentapetalae</taxon>
        <taxon>rosids</taxon>
        <taxon>fabids</taxon>
        <taxon>Fagales</taxon>
        <taxon>Fagaceae</taxon>
        <taxon>Quercus</taxon>
    </lineage>
</organism>
<evidence type="ECO:0000259" key="6">
    <source>
        <dbReference type="Pfam" id="PF06813"/>
    </source>
</evidence>
<evidence type="ECO:0000256" key="4">
    <source>
        <dbReference type="ARBA" id="ARBA00023136"/>
    </source>
</evidence>
<evidence type="ECO:0000313" key="8">
    <source>
        <dbReference type="Proteomes" id="UP000237347"/>
    </source>
</evidence>
<reference evidence="7 8" key="1">
    <citation type="journal article" date="2018" name="Sci. Data">
        <title>The draft genome sequence of cork oak.</title>
        <authorList>
            <person name="Ramos A.M."/>
            <person name="Usie A."/>
            <person name="Barbosa P."/>
            <person name="Barros P.M."/>
            <person name="Capote T."/>
            <person name="Chaves I."/>
            <person name="Simoes F."/>
            <person name="Abreu I."/>
            <person name="Carrasquinho I."/>
            <person name="Faro C."/>
            <person name="Guimaraes J.B."/>
            <person name="Mendonca D."/>
            <person name="Nobrega F."/>
            <person name="Rodrigues L."/>
            <person name="Saibo N.J.M."/>
            <person name="Varela M.C."/>
            <person name="Egas C."/>
            <person name="Matos J."/>
            <person name="Miguel C.M."/>
            <person name="Oliveira M.M."/>
            <person name="Ricardo C.P."/>
            <person name="Goncalves S."/>
        </authorList>
    </citation>
    <scope>NUCLEOTIDE SEQUENCE [LARGE SCALE GENOMIC DNA]</scope>
    <source>
        <strain evidence="8">cv. HL8</strain>
    </source>
</reference>
<dbReference type="GO" id="GO:0016020">
    <property type="term" value="C:membrane"/>
    <property type="evidence" value="ECO:0007669"/>
    <property type="project" value="UniProtKB-SubCell"/>
</dbReference>
<dbReference type="Proteomes" id="UP000237347">
    <property type="component" value="Unassembled WGS sequence"/>
</dbReference>
<evidence type="ECO:0000313" key="7">
    <source>
        <dbReference type="EMBL" id="KAK7859040.1"/>
    </source>
</evidence>
<feature type="transmembrane region" description="Helical" evidence="5">
    <location>
        <begin position="68"/>
        <end position="88"/>
    </location>
</feature>
<protein>
    <submittedName>
        <fullName evidence="7">Protein nuclear fusion defective 4</fullName>
    </submittedName>
</protein>
<feature type="transmembrane region" description="Helical" evidence="5">
    <location>
        <begin position="154"/>
        <end position="172"/>
    </location>
</feature>
<accession>A0AAW0M608</accession>
<comment type="subcellular location">
    <subcellularLocation>
        <location evidence="1">Membrane</location>
        <topology evidence="1">Multi-pass membrane protein</topology>
    </subcellularLocation>
</comment>
<feature type="transmembrane region" description="Helical" evidence="5">
    <location>
        <begin position="240"/>
        <end position="260"/>
    </location>
</feature>
<feature type="domain" description="Nodulin-like" evidence="6">
    <location>
        <begin position="108"/>
        <end position="355"/>
    </location>
</feature>
<name>A0AAW0M608_QUESU</name>
<keyword evidence="8" id="KW-1185">Reference proteome</keyword>
<sequence length="388" mass="42718">MLDTVSVFKDIGANAGVLSGLLYSSATIANHRRRTGLWLVHLAGAVQCFLGYFLMWASVVGLIPRPPMAAMCLFMLVAANAQSFFNTANVVTGVRNFPNYSGTILESKWVSTIASIWIQCTSGSLYTFSIYSVLKLTQAYDQSMLDTVSVFKDIGANAGVLSGLLYSSATIANHRRRTGLWLVHLAGAVQCFLGYFLMWASVVGLIPRPPMAAMCLFMLVAANAQSFFNTANVVTGVRNFPNYSGTIGFLGLSRAILIQVYETIFTNKPTSYLLMLALLPTINTLLLMWCVRINNTNEGDEKKHLDSFSLIALVIAAYLMAIIILEHILFFQFTIRVTAFVLLMLLLASPICIAIRAHQRDSDRISLTLAIERDQLTDDPNQLVAEKI</sequence>
<feature type="transmembrane region" description="Helical" evidence="5">
    <location>
        <begin position="109"/>
        <end position="134"/>
    </location>
</feature>
<keyword evidence="2 5" id="KW-0812">Transmembrane</keyword>